<sequence length="69" mass="8551">TYRLTLASVVEWIKDLEEEYTQRFSTRSKFDARVWVEQNFYDCLYESFFVIFSVELYERLIAYASKRNW</sequence>
<organism evidence="1 2">
    <name type="scientific">Taxus chinensis</name>
    <name type="common">Chinese yew</name>
    <name type="synonym">Taxus wallichiana var. chinensis</name>
    <dbReference type="NCBI Taxonomy" id="29808"/>
    <lineage>
        <taxon>Eukaryota</taxon>
        <taxon>Viridiplantae</taxon>
        <taxon>Streptophyta</taxon>
        <taxon>Embryophyta</taxon>
        <taxon>Tracheophyta</taxon>
        <taxon>Spermatophyta</taxon>
        <taxon>Pinopsida</taxon>
        <taxon>Pinidae</taxon>
        <taxon>Conifers II</taxon>
        <taxon>Cupressales</taxon>
        <taxon>Taxaceae</taxon>
        <taxon>Taxus</taxon>
    </lineage>
</organism>
<dbReference type="EMBL" id="JAHRHJ020000002">
    <property type="protein sequence ID" value="KAH9326562.1"/>
    <property type="molecule type" value="Genomic_DNA"/>
</dbReference>
<comment type="caution">
    <text evidence="1">The sequence shown here is derived from an EMBL/GenBank/DDBJ whole genome shotgun (WGS) entry which is preliminary data.</text>
</comment>
<feature type="non-terminal residue" evidence="1">
    <location>
        <position position="1"/>
    </location>
</feature>
<name>A0AA38GN79_TAXCH</name>
<feature type="non-terminal residue" evidence="1">
    <location>
        <position position="69"/>
    </location>
</feature>
<evidence type="ECO:0000313" key="1">
    <source>
        <dbReference type="EMBL" id="KAH9326562.1"/>
    </source>
</evidence>
<accession>A0AA38GN79</accession>
<evidence type="ECO:0000313" key="2">
    <source>
        <dbReference type="Proteomes" id="UP000824469"/>
    </source>
</evidence>
<proteinExistence type="predicted"/>
<dbReference type="Proteomes" id="UP000824469">
    <property type="component" value="Unassembled WGS sequence"/>
</dbReference>
<dbReference type="AlphaFoldDB" id="A0AA38GN79"/>
<protein>
    <submittedName>
        <fullName evidence="1">Uncharacterized protein</fullName>
    </submittedName>
</protein>
<keyword evidence="2" id="KW-1185">Reference proteome</keyword>
<reference evidence="1 2" key="1">
    <citation type="journal article" date="2021" name="Nat. Plants">
        <title>The Taxus genome provides insights into paclitaxel biosynthesis.</title>
        <authorList>
            <person name="Xiong X."/>
            <person name="Gou J."/>
            <person name="Liao Q."/>
            <person name="Li Y."/>
            <person name="Zhou Q."/>
            <person name="Bi G."/>
            <person name="Li C."/>
            <person name="Du R."/>
            <person name="Wang X."/>
            <person name="Sun T."/>
            <person name="Guo L."/>
            <person name="Liang H."/>
            <person name="Lu P."/>
            <person name="Wu Y."/>
            <person name="Zhang Z."/>
            <person name="Ro D.K."/>
            <person name="Shang Y."/>
            <person name="Huang S."/>
            <person name="Yan J."/>
        </authorList>
    </citation>
    <scope>NUCLEOTIDE SEQUENCE [LARGE SCALE GENOMIC DNA]</scope>
    <source>
        <strain evidence="1">Ta-2019</strain>
    </source>
</reference>
<gene>
    <name evidence="1" type="ORF">KI387_006740</name>
</gene>